<organism evidence="9 10">
    <name type="scientific">Paenibacillus agilis</name>
    <dbReference type="NCBI Taxonomy" id="3020863"/>
    <lineage>
        <taxon>Bacteria</taxon>
        <taxon>Bacillati</taxon>
        <taxon>Bacillota</taxon>
        <taxon>Bacilli</taxon>
        <taxon>Bacillales</taxon>
        <taxon>Paenibacillaceae</taxon>
        <taxon>Paenibacillus</taxon>
    </lineage>
</organism>
<evidence type="ECO:0000313" key="9">
    <source>
        <dbReference type="EMBL" id="TVX93847.1"/>
    </source>
</evidence>
<evidence type="ECO:0000256" key="1">
    <source>
        <dbReference type="ARBA" id="ARBA00004651"/>
    </source>
</evidence>
<sequence>MMRGIFFLSISIISEAVGTVMLKLSNGFTAIYPTLGFAICYLTAFTFLSFSLKTIPLSSAYATWSGIGTALAVVLGIIFFQEEISMLKIVALLLVVVGIMMLNKGTTRSDQSSEEAASSTSNVV</sequence>
<evidence type="ECO:0000256" key="2">
    <source>
        <dbReference type="ARBA" id="ARBA00022448"/>
    </source>
</evidence>
<dbReference type="PANTHER" id="PTHR30561:SF1">
    <property type="entry name" value="MULTIDRUG TRANSPORTER EMRE"/>
    <property type="match status" value="1"/>
</dbReference>
<dbReference type="Pfam" id="PF00893">
    <property type="entry name" value="Multi_Drug_Res"/>
    <property type="match status" value="1"/>
</dbReference>
<dbReference type="OrthoDB" id="21828at2"/>
<keyword evidence="10" id="KW-1185">Reference proteome</keyword>
<evidence type="ECO:0000256" key="4">
    <source>
        <dbReference type="ARBA" id="ARBA00022692"/>
    </source>
</evidence>
<evidence type="ECO:0000256" key="8">
    <source>
        <dbReference type="SAM" id="Phobius"/>
    </source>
</evidence>
<protein>
    <submittedName>
        <fullName evidence="9">Multidrug efflux SMR transporter</fullName>
    </submittedName>
</protein>
<keyword evidence="6 8" id="KW-0472">Membrane</keyword>
<dbReference type="InterPro" id="IPR000390">
    <property type="entry name" value="Small_drug/metabolite_transptr"/>
</dbReference>
<gene>
    <name evidence="9" type="ORF">FPZ44_12765</name>
</gene>
<dbReference type="PANTHER" id="PTHR30561">
    <property type="entry name" value="SMR FAMILY PROTON-DEPENDENT DRUG EFFLUX TRANSPORTER SUGE"/>
    <property type="match status" value="1"/>
</dbReference>
<dbReference type="InterPro" id="IPR037185">
    <property type="entry name" value="EmrE-like"/>
</dbReference>
<evidence type="ECO:0000313" key="10">
    <source>
        <dbReference type="Proteomes" id="UP000318102"/>
    </source>
</evidence>
<comment type="caution">
    <text evidence="9">The sequence shown here is derived from an EMBL/GenBank/DDBJ whole genome shotgun (WGS) entry which is preliminary data.</text>
</comment>
<keyword evidence="5 8" id="KW-1133">Transmembrane helix</keyword>
<dbReference type="EMBL" id="VNJK01000001">
    <property type="protein sequence ID" value="TVX93847.1"/>
    <property type="molecule type" value="Genomic_DNA"/>
</dbReference>
<dbReference type="SUPFAM" id="SSF103481">
    <property type="entry name" value="Multidrug resistance efflux transporter EmrE"/>
    <property type="match status" value="1"/>
</dbReference>
<evidence type="ECO:0000256" key="6">
    <source>
        <dbReference type="ARBA" id="ARBA00023136"/>
    </source>
</evidence>
<keyword evidence="3" id="KW-1003">Cell membrane</keyword>
<dbReference type="FunFam" id="1.10.3730.20:FF:000001">
    <property type="entry name" value="Quaternary ammonium compound resistance transporter SugE"/>
    <property type="match status" value="1"/>
</dbReference>
<dbReference type="Gene3D" id="1.10.3730.20">
    <property type="match status" value="1"/>
</dbReference>
<dbReference type="Proteomes" id="UP000318102">
    <property type="component" value="Unassembled WGS sequence"/>
</dbReference>
<feature type="transmembrane region" description="Helical" evidence="8">
    <location>
        <begin position="86"/>
        <end position="103"/>
    </location>
</feature>
<accession>A0A559J1U9</accession>
<name>A0A559J1U9_9BACL</name>
<evidence type="ECO:0000256" key="7">
    <source>
        <dbReference type="RuleBase" id="RU003942"/>
    </source>
</evidence>
<comment type="similarity">
    <text evidence="7">Belongs to the drug/metabolite transporter (DMT) superfamily. Small multidrug resistance (SMR) (TC 2.A.7.1) family.</text>
</comment>
<dbReference type="GO" id="GO:0005886">
    <property type="term" value="C:plasma membrane"/>
    <property type="evidence" value="ECO:0007669"/>
    <property type="project" value="UniProtKB-SubCell"/>
</dbReference>
<feature type="transmembrane region" description="Helical" evidence="8">
    <location>
        <begin position="28"/>
        <end position="48"/>
    </location>
</feature>
<evidence type="ECO:0000256" key="3">
    <source>
        <dbReference type="ARBA" id="ARBA00022475"/>
    </source>
</evidence>
<dbReference type="AlphaFoldDB" id="A0A559J1U9"/>
<keyword evidence="4 7" id="KW-0812">Transmembrane</keyword>
<comment type="subcellular location">
    <subcellularLocation>
        <location evidence="1 7">Cell membrane</location>
        <topology evidence="1 7">Multi-pass membrane protein</topology>
    </subcellularLocation>
</comment>
<dbReference type="InterPro" id="IPR045324">
    <property type="entry name" value="Small_multidrug_res"/>
</dbReference>
<evidence type="ECO:0000256" key="5">
    <source>
        <dbReference type="ARBA" id="ARBA00022989"/>
    </source>
</evidence>
<reference evidence="9 10" key="1">
    <citation type="submission" date="2019-07" db="EMBL/GenBank/DDBJ databases">
        <authorList>
            <person name="Kim J."/>
        </authorList>
    </citation>
    <scope>NUCLEOTIDE SEQUENCE [LARGE SCALE GENOMIC DNA]</scope>
    <source>
        <strain evidence="9 10">N4</strain>
    </source>
</reference>
<feature type="transmembrane region" description="Helical" evidence="8">
    <location>
        <begin position="60"/>
        <end position="80"/>
    </location>
</feature>
<proteinExistence type="inferred from homology"/>
<dbReference type="GO" id="GO:0022857">
    <property type="term" value="F:transmembrane transporter activity"/>
    <property type="evidence" value="ECO:0007669"/>
    <property type="project" value="InterPro"/>
</dbReference>
<keyword evidence="2" id="KW-0813">Transport</keyword>